<evidence type="ECO:0000256" key="1">
    <source>
        <dbReference type="SAM" id="Phobius"/>
    </source>
</evidence>
<feature type="transmembrane region" description="Helical" evidence="1">
    <location>
        <begin position="384"/>
        <end position="401"/>
    </location>
</feature>
<feature type="transmembrane region" description="Helical" evidence="1">
    <location>
        <begin position="103"/>
        <end position="122"/>
    </location>
</feature>
<evidence type="ECO:0000313" key="3">
    <source>
        <dbReference type="Proteomes" id="UP000199150"/>
    </source>
</evidence>
<evidence type="ECO:0000313" key="2">
    <source>
        <dbReference type="EMBL" id="SCW65894.1"/>
    </source>
</evidence>
<proteinExistence type="predicted"/>
<keyword evidence="1" id="KW-1133">Transmembrane helix</keyword>
<protein>
    <recommendedName>
        <fullName evidence="4">DUF2029 domain-containing protein</fullName>
    </recommendedName>
</protein>
<gene>
    <name evidence="2" type="ORF">SAMN02927928_2474</name>
</gene>
<reference evidence="3" key="1">
    <citation type="submission" date="2016-10" db="EMBL/GenBank/DDBJ databases">
        <authorList>
            <person name="Varghese N."/>
            <person name="Submissions S."/>
        </authorList>
    </citation>
    <scope>NUCLEOTIDE SEQUENCE [LARGE SCALE GENOMIC DNA]</scope>
    <source>
        <strain evidence="3">CGMCC 1.3431</strain>
    </source>
</reference>
<sequence length="412" mass="46471">MDALSVLRRLTAFKPLLILFMLFCAWPIVAGMYHMITHHAWMMMDIDAVLCGARTLAAGHSPYAIHPPVCAGVRPAAYVYAPQVAYLFMPFVEHFGINGARTLFQWVLLYPATLFLLWFALVRSFTHIDVRWRWLAFSGLTAMTFLCANVGIVMHALVLASLLLFRRKDVALANMSQSDVFLARLPFTVTVLLCSCVKPTFLAYFVIFMLDDVALWRRGFAFLWRAVAGVGVNHLMVITDGHFGKAWQRTLHSVTLARQPGMGWFELTNLVFHVPGKSDLNWQLALGFMIVMGLAGMAIAQWGKLEEDERLLFGMGLVPLMIPRILDYDMILIAPYAALLMAVAYRIGGGIFRFILSWLFVGWLVWGVFSFILDVDFWHRTSMAMLLFGCLTVVVAGRVVVSRLTKQTENTT</sequence>
<feature type="transmembrane region" description="Helical" evidence="1">
    <location>
        <begin position="351"/>
        <end position="372"/>
    </location>
</feature>
<feature type="transmembrane region" description="Helical" evidence="1">
    <location>
        <begin position="185"/>
        <end position="210"/>
    </location>
</feature>
<feature type="transmembrane region" description="Helical" evidence="1">
    <location>
        <begin position="282"/>
        <end position="305"/>
    </location>
</feature>
<keyword evidence="3" id="KW-1185">Reference proteome</keyword>
<dbReference type="Proteomes" id="UP000199150">
    <property type="component" value="Unassembled WGS sequence"/>
</dbReference>
<organism evidence="2 3">
    <name type="scientific">Asticcacaulis taihuensis</name>
    <dbReference type="NCBI Taxonomy" id="260084"/>
    <lineage>
        <taxon>Bacteria</taxon>
        <taxon>Pseudomonadati</taxon>
        <taxon>Pseudomonadota</taxon>
        <taxon>Alphaproteobacteria</taxon>
        <taxon>Caulobacterales</taxon>
        <taxon>Caulobacteraceae</taxon>
        <taxon>Asticcacaulis</taxon>
    </lineage>
</organism>
<feature type="transmembrane region" description="Helical" evidence="1">
    <location>
        <begin position="12"/>
        <end position="36"/>
    </location>
</feature>
<keyword evidence="1" id="KW-0812">Transmembrane</keyword>
<feature type="transmembrane region" description="Helical" evidence="1">
    <location>
        <begin position="134"/>
        <end position="165"/>
    </location>
</feature>
<accession>A0A1G4S9L2</accession>
<evidence type="ECO:0008006" key="4">
    <source>
        <dbReference type="Google" id="ProtNLM"/>
    </source>
</evidence>
<name>A0A1G4S9L2_9CAUL</name>
<dbReference type="AlphaFoldDB" id="A0A1G4S9L2"/>
<feature type="transmembrane region" description="Helical" evidence="1">
    <location>
        <begin position="222"/>
        <end position="239"/>
    </location>
</feature>
<keyword evidence="1" id="KW-0472">Membrane</keyword>
<feature type="transmembrane region" description="Helical" evidence="1">
    <location>
        <begin position="326"/>
        <end position="345"/>
    </location>
</feature>
<dbReference type="EMBL" id="FMTS01000004">
    <property type="protein sequence ID" value="SCW65894.1"/>
    <property type="molecule type" value="Genomic_DNA"/>
</dbReference>